<keyword evidence="2" id="KW-1185">Reference proteome</keyword>
<accession>A0ABY9AK85</accession>
<protein>
    <recommendedName>
        <fullName evidence="3">Lipoprotein</fullName>
    </recommendedName>
</protein>
<dbReference type="EMBL" id="CP127363">
    <property type="protein sequence ID" value="WIY47355.1"/>
    <property type="molecule type" value="Genomic_DNA"/>
</dbReference>
<dbReference type="PROSITE" id="PS51257">
    <property type="entry name" value="PROKAR_LIPOPROTEIN"/>
    <property type="match status" value="1"/>
</dbReference>
<evidence type="ECO:0000313" key="2">
    <source>
        <dbReference type="Proteomes" id="UP001242732"/>
    </source>
</evidence>
<name>A0ABY9AK85_PARCI</name>
<gene>
    <name evidence="1" type="ORF">QRO08_16125</name>
</gene>
<dbReference type="GeneID" id="79793238"/>
<evidence type="ECO:0008006" key="3">
    <source>
        <dbReference type="Google" id="ProtNLM"/>
    </source>
</evidence>
<organism evidence="1 2">
    <name type="scientific">Paracidovorax citrulli</name>
    <name type="common">Acidovorax citrulli</name>
    <dbReference type="NCBI Taxonomy" id="80869"/>
    <lineage>
        <taxon>Bacteria</taxon>
        <taxon>Pseudomonadati</taxon>
        <taxon>Pseudomonadota</taxon>
        <taxon>Betaproteobacteria</taxon>
        <taxon>Burkholderiales</taxon>
        <taxon>Comamonadaceae</taxon>
        <taxon>Paracidovorax</taxon>
    </lineage>
</organism>
<reference evidence="1 2" key="1">
    <citation type="submission" date="2023-06" db="EMBL/GenBank/DDBJ databases">
        <authorList>
            <person name="Ham H."/>
            <person name="Park D.S."/>
        </authorList>
    </citation>
    <scope>NUCLEOTIDE SEQUENCE [LARGE SCALE GENOMIC DNA]</scope>
    <source>
        <strain evidence="1 2">KACC 17005</strain>
    </source>
</reference>
<proteinExistence type="predicted"/>
<dbReference type="RefSeq" id="WP_017438725.1">
    <property type="nucleotide sequence ID" value="NZ_CP023687.1"/>
</dbReference>
<dbReference type="Proteomes" id="UP001242732">
    <property type="component" value="Chromosome"/>
</dbReference>
<sequence length="49" mass="5190">MNEKTIATLLLPAASVACILDKAPDVANDTAARAVYHLSQPSRPWPANS</sequence>
<evidence type="ECO:0000313" key="1">
    <source>
        <dbReference type="EMBL" id="WIY47355.1"/>
    </source>
</evidence>